<dbReference type="Proteomes" id="UP000315759">
    <property type="component" value="Unassembled WGS sequence"/>
</dbReference>
<protein>
    <submittedName>
        <fullName evidence="1">DNA starvation/stationary phase protection protein</fullName>
    </submittedName>
</protein>
<organism evidence="1 2">
    <name type="scientific">Mycolicibacterium hodleri</name>
    <dbReference type="NCBI Taxonomy" id="49897"/>
    <lineage>
        <taxon>Bacteria</taxon>
        <taxon>Bacillati</taxon>
        <taxon>Actinomycetota</taxon>
        <taxon>Actinomycetes</taxon>
        <taxon>Mycobacteriales</taxon>
        <taxon>Mycobacteriaceae</taxon>
        <taxon>Mycolicibacterium</taxon>
    </lineage>
</organism>
<keyword evidence="2" id="KW-1185">Reference proteome</keyword>
<feature type="non-terminal residue" evidence="1">
    <location>
        <position position="46"/>
    </location>
</feature>
<dbReference type="InterPro" id="IPR012347">
    <property type="entry name" value="Ferritin-like"/>
</dbReference>
<dbReference type="EMBL" id="VIFX01000179">
    <property type="protein sequence ID" value="TQR76618.1"/>
    <property type="molecule type" value="Genomic_DNA"/>
</dbReference>
<reference evidence="1 2" key="1">
    <citation type="submission" date="2018-10" db="EMBL/GenBank/DDBJ databases">
        <title>Draft genome of Mycobacterium hodleri strain B.</title>
        <authorList>
            <person name="Amande T.J."/>
            <person name="Mcgenity T.J."/>
        </authorList>
    </citation>
    <scope>NUCLEOTIDE SEQUENCE [LARGE SCALE GENOMIC DNA]</scope>
    <source>
        <strain evidence="1 2">B</strain>
    </source>
</reference>
<gene>
    <name evidence="1" type="ORF">D8S82_33690</name>
</gene>
<evidence type="ECO:0000313" key="1">
    <source>
        <dbReference type="EMBL" id="TQR76618.1"/>
    </source>
</evidence>
<sequence>MTITNHDVLAGEFVATSALAADLQAVLVGLLDVQNQAKQAHWTVVG</sequence>
<dbReference type="Gene3D" id="1.20.1260.10">
    <property type="match status" value="1"/>
</dbReference>
<dbReference type="AlphaFoldDB" id="A0A544VQ73"/>
<evidence type="ECO:0000313" key="2">
    <source>
        <dbReference type="Proteomes" id="UP000315759"/>
    </source>
</evidence>
<comment type="caution">
    <text evidence="1">The sequence shown here is derived from an EMBL/GenBank/DDBJ whole genome shotgun (WGS) entry which is preliminary data.</text>
</comment>
<accession>A0A544VQ73</accession>
<name>A0A544VQ73_9MYCO</name>
<proteinExistence type="predicted"/>